<dbReference type="Proteomes" id="UP000008332">
    <property type="component" value="Chromosome"/>
</dbReference>
<dbReference type="AlphaFoldDB" id="Q21UN2"/>
<evidence type="ECO:0000256" key="1">
    <source>
        <dbReference type="SAM" id="MobiDB-lite"/>
    </source>
</evidence>
<dbReference type="EMBL" id="CP000267">
    <property type="protein sequence ID" value="ABD70521.1"/>
    <property type="molecule type" value="Genomic_DNA"/>
</dbReference>
<dbReference type="KEGG" id="rfr:Rfer_2809"/>
<organism evidence="2 3">
    <name type="scientific">Albidiferax ferrireducens (strain ATCC BAA-621 / DSM 15236 / T118)</name>
    <name type="common">Rhodoferax ferrireducens</name>
    <dbReference type="NCBI Taxonomy" id="338969"/>
    <lineage>
        <taxon>Bacteria</taxon>
        <taxon>Pseudomonadati</taxon>
        <taxon>Pseudomonadota</taxon>
        <taxon>Betaproteobacteria</taxon>
        <taxon>Burkholderiales</taxon>
        <taxon>Comamonadaceae</taxon>
        <taxon>Rhodoferax</taxon>
    </lineage>
</organism>
<proteinExistence type="predicted"/>
<reference evidence="3" key="1">
    <citation type="submission" date="2006-02" db="EMBL/GenBank/DDBJ databases">
        <title>Complete sequence of chromosome of Rhodoferax ferrireducens DSM 15236.</title>
        <authorList>
            <person name="Copeland A."/>
            <person name="Lucas S."/>
            <person name="Lapidus A."/>
            <person name="Barry K."/>
            <person name="Detter J.C."/>
            <person name="Glavina del Rio T."/>
            <person name="Hammon N."/>
            <person name="Israni S."/>
            <person name="Pitluck S."/>
            <person name="Brettin T."/>
            <person name="Bruce D."/>
            <person name="Han C."/>
            <person name="Tapia R."/>
            <person name="Gilna P."/>
            <person name="Kiss H."/>
            <person name="Schmutz J."/>
            <person name="Larimer F."/>
            <person name="Land M."/>
            <person name="Kyrpides N."/>
            <person name="Ivanova N."/>
            <person name="Richardson P."/>
        </authorList>
    </citation>
    <scope>NUCLEOTIDE SEQUENCE [LARGE SCALE GENOMIC DNA]</scope>
    <source>
        <strain evidence="3">ATCC BAA-621 / DSM 15236 / T118</strain>
    </source>
</reference>
<dbReference type="RefSeq" id="WP_011465087.1">
    <property type="nucleotide sequence ID" value="NC_007908.1"/>
</dbReference>
<keyword evidence="3" id="KW-1185">Reference proteome</keyword>
<feature type="compositionally biased region" description="Basic and acidic residues" evidence="1">
    <location>
        <begin position="59"/>
        <end position="75"/>
    </location>
</feature>
<dbReference type="HOGENOM" id="CLU_192254_0_0_4"/>
<sequence>MRAGMGILGLLLALVVVGLLAKKQLGVVSGTAPATQAGVSAPVGMPRQQSQQLQNQVKRSVEEAMQQKRPESPDQ</sequence>
<name>Q21UN2_ALBFT</name>
<feature type="region of interest" description="Disordered" evidence="1">
    <location>
        <begin position="36"/>
        <end position="75"/>
    </location>
</feature>
<accession>Q21UN2</accession>
<evidence type="ECO:0000313" key="2">
    <source>
        <dbReference type="EMBL" id="ABD70521.1"/>
    </source>
</evidence>
<gene>
    <name evidence="2" type="ordered locus">Rfer_2809</name>
</gene>
<dbReference type="STRING" id="338969.Rfer_2809"/>
<evidence type="ECO:0000313" key="3">
    <source>
        <dbReference type="Proteomes" id="UP000008332"/>
    </source>
</evidence>
<protein>
    <submittedName>
        <fullName evidence="2">Uncharacterized protein</fullName>
    </submittedName>
</protein>
<feature type="compositionally biased region" description="Polar residues" evidence="1">
    <location>
        <begin position="47"/>
        <end position="58"/>
    </location>
</feature>